<feature type="signal peptide" evidence="1">
    <location>
        <begin position="1"/>
        <end position="24"/>
    </location>
</feature>
<reference evidence="2 3" key="1">
    <citation type="journal article" date="2015" name="Stand. Genomic Sci.">
        <title>Genomic Encyclopedia of Bacterial and Archaeal Type Strains, Phase III: the genomes of soil and plant-associated and newly described type strains.</title>
        <authorList>
            <person name="Whitman W.B."/>
            <person name="Woyke T."/>
            <person name="Klenk H.P."/>
            <person name="Zhou Y."/>
            <person name="Lilburn T.G."/>
            <person name="Beck B.J."/>
            <person name="De Vos P."/>
            <person name="Vandamme P."/>
            <person name="Eisen J.A."/>
            <person name="Garrity G."/>
            <person name="Hugenholtz P."/>
            <person name="Kyrpides N.C."/>
        </authorList>
    </citation>
    <scope>NUCLEOTIDE SEQUENCE [LARGE SCALE GENOMIC DNA]</scope>
    <source>
        <strain evidence="2 3">A3</strain>
    </source>
</reference>
<name>A0A4R2IGU3_9GAMM</name>
<dbReference type="AlphaFoldDB" id="A0A4R2IGU3"/>
<organism evidence="2 3">
    <name type="scientific">Dokdonella fugitiva</name>
    <dbReference type="NCBI Taxonomy" id="328517"/>
    <lineage>
        <taxon>Bacteria</taxon>
        <taxon>Pseudomonadati</taxon>
        <taxon>Pseudomonadota</taxon>
        <taxon>Gammaproteobacteria</taxon>
        <taxon>Lysobacterales</taxon>
        <taxon>Rhodanobacteraceae</taxon>
        <taxon>Dokdonella</taxon>
    </lineage>
</organism>
<evidence type="ECO:0000256" key="1">
    <source>
        <dbReference type="SAM" id="SignalP"/>
    </source>
</evidence>
<dbReference type="EMBL" id="SLWQ01000002">
    <property type="protein sequence ID" value="TCO41925.1"/>
    <property type="molecule type" value="Genomic_DNA"/>
</dbReference>
<dbReference type="RefSeq" id="WP_131994761.1">
    <property type="nucleotide sequence ID" value="NZ_JACGXM010000005.1"/>
</dbReference>
<evidence type="ECO:0000313" key="3">
    <source>
        <dbReference type="Proteomes" id="UP000294862"/>
    </source>
</evidence>
<gene>
    <name evidence="2" type="ORF">EV148_102279</name>
</gene>
<dbReference type="Proteomes" id="UP000294862">
    <property type="component" value="Unassembled WGS sequence"/>
</dbReference>
<proteinExistence type="predicted"/>
<comment type="caution">
    <text evidence="2">The sequence shown here is derived from an EMBL/GenBank/DDBJ whole genome shotgun (WGS) entry which is preliminary data.</text>
</comment>
<protein>
    <submittedName>
        <fullName evidence="2">Uncharacterized protein</fullName>
    </submittedName>
</protein>
<accession>A0A4R2IGU3</accession>
<keyword evidence="3" id="KW-1185">Reference proteome</keyword>
<evidence type="ECO:0000313" key="2">
    <source>
        <dbReference type="EMBL" id="TCO41925.1"/>
    </source>
</evidence>
<keyword evidence="1" id="KW-0732">Signal</keyword>
<sequence length="252" mass="25432">MNAKMKVLSIALVGLCGFAGSAMAACPAGPTTAEGGAWTSKAVLPPSTSALAIATPGLDATECKLNSSLGPSISAAATVRYDHAASEPSYRFQFLVDNTNLSAFSATDNVVLFQAPATTTANGFNRLLRVSLVAGPAGAKRVKFFAQCSAAGFICSSTFATDLLPGVNTIEGKLTVGAGAAGSLTYWVNAGPGTTEPAPSGSIANLDNAAWGGVSAASLGLAAPSAAFKNNHATQVVSFDRFDSRRQTYIGS</sequence>
<feature type="chain" id="PRO_5020798708" evidence="1">
    <location>
        <begin position="25"/>
        <end position="252"/>
    </location>
</feature>
<dbReference type="OrthoDB" id="6198046at2"/>
<dbReference type="PROSITE" id="PS51257">
    <property type="entry name" value="PROKAR_LIPOPROTEIN"/>
    <property type="match status" value="1"/>
</dbReference>